<reference evidence="4 5" key="1">
    <citation type="submission" date="2019-02" db="EMBL/GenBank/DDBJ databases">
        <title>Deep-cultivation of Planctomycetes and their phenomic and genomic characterization uncovers novel biology.</title>
        <authorList>
            <person name="Wiegand S."/>
            <person name="Jogler M."/>
            <person name="Boedeker C."/>
            <person name="Pinto D."/>
            <person name="Vollmers J."/>
            <person name="Rivas-Marin E."/>
            <person name="Kohn T."/>
            <person name="Peeters S.H."/>
            <person name="Heuer A."/>
            <person name="Rast P."/>
            <person name="Oberbeckmann S."/>
            <person name="Bunk B."/>
            <person name="Jeske O."/>
            <person name="Meyerdierks A."/>
            <person name="Storesund J.E."/>
            <person name="Kallscheuer N."/>
            <person name="Luecker S."/>
            <person name="Lage O.M."/>
            <person name="Pohl T."/>
            <person name="Merkel B.J."/>
            <person name="Hornburger P."/>
            <person name="Mueller R.-W."/>
            <person name="Bruemmer F."/>
            <person name="Labrenz M."/>
            <person name="Spormann A.M."/>
            <person name="Op den Camp H."/>
            <person name="Overmann J."/>
            <person name="Amann R."/>
            <person name="Jetten M.S.M."/>
            <person name="Mascher T."/>
            <person name="Medema M.H."/>
            <person name="Devos D.P."/>
            <person name="Kaster A.-K."/>
            <person name="Ovreas L."/>
            <person name="Rohde M."/>
            <person name="Galperin M.Y."/>
            <person name="Jogler C."/>
        </authorList>
    </citation>
    <scope>NUCLEOTIDE SEQUENCE [LARGE SCALE GENOMIC DNA]</scope>
    <source>
        <strain evidence="4 5">ETA_A8</strain>
    </source>
</reference>
<dbReference type="SMART" id="SM00560">
    <property type="entry name" value="LamGL"/>
    <property type="match status" value="1"/>
</dbReference>
<dbReference type="Pfam" id="PF07587">
    <property type="entry name" value="PSD1"/>
    <property type="match status" value="1"/>
</dbReference>
<accession>A0A517YA00</accession>
<dbReference type="InterPro" id="IPR013320">
    <property type="entry name" value="ConA-like_dom_sf"/>
</dbReference>
<evidence type="ECO:0000256" key="2">
    <source>
        <dbReference type="ARBA" id="ARBA00023157"/>
    </source>
</evidence>
<keyword evidence="5" id="KW-1185">Reference proteome</keyword>
<evidence type="ECO:0000313" key="4">
    <source>
        <dbReference type="EMBL" id="QDU27021.1"/>
    </source>
</evidence>
<evidence type="ECO:0000256" key="1">
    <source>
        <dbReference type="ARBA" id="ARBA00022729"/>
    </source>
</evidence>
<dbReference type="PANTHER" id="PTHR35889">
    <property type="entry name" value="CYCLOINULO-OLIGOSACCHARIDE FRUCTANOTRANSFERASE-RELATED"/>
    <property type="match status" value="1"/>
</dbReference>
<dbReference type="PANTHER" id="PTHR35889:SF3">
    <property type="entry name" value="F-BOX DOMAIN-CONTAINING PROTEIN"/>
    <property type="match status" value="1"/>
</dbReference>
<dbReference type="Pfam" id="PF07583">
    <property type="entry name" value="PSCyt2"/>
    <property type="match status" value="1"/>
</dbReference>
<keyword evidence="1" id="KW-0732">Signal</keyword>
<dbReference type="InterPro" id="IPR011444">
    <property type="entry name" value="DUF1549"/>
</dbReference>
<dbReference type="KEGG" id="aagg:ETAA8_21050"/>
<organism evidence="4 5">
    <name type="scientific">Anatilimnocola aggregata</name>
    <dbReference type="NCBI Taxonomy" id="2528021"/>
    <lineage>
        <taxon>Bacteria</taxon>
        <taxon>Pseudomonadati</taxon>
        <taxon>Planctomycetota</taxon>
        <taxon>Planctomycetia</taxon>
        <taxon>Pirellulales</taxon>
        <taxon>Pirellulaceae</taxon>
        <taxon>Anatilimnocola</taxon>
    </lineage>
</organism>
<proteinExistence type="predicted"/>
<dbReference type="InterPro" id="IPR022655">
    <property type="entry name" value="DUF1553"/>
</dbReference>
<keyword evidence="2" id="KW-1015">Disulfide bond</keyword>
<protein>
    <recommendedName>
        <fullName evidence="3">LamG-like jellyroll fold domain-containing protein</fullName>
    </recommendedName>
</protein>
<name>A0A517YA00_9BACT</name>
<dbReference type="Proteomes" id="UP000315017">
    <property type="component" value="Chromosome"/>
</dbReference>
<sequence length="943" mass="106019">MWAIVACCALPLEGGEPHWAYRAPERVALPAIRLPDKVAGPIDTFLQHELARHKLEPTAEANRSTLLRRLTLTLHGLFPELADLADFERNQAPDAYEQQVDRLLASPRYGQHMASDWLDLARYADTHGYHADTEREQWRWRDWVIERLNEGQPFDQFTLEQLAGDLLPDATLMQRIATGFLRNHMLNDENGAIPEEFLAEYAIDRVSTVGTTWLGQTWGCARCHDHKYDPVSQREFYSLLAFFNSVEEPPILAKMTTAKPRLAAPTRKQQMELDALNSRIAAAQMSLTRRVAESSTDQQRWESQVRPEDLQAPPSDAAVYLPLDTVKDNLTPDGGRSQHAARIRGTVRTASGQLEQALLLDGQTSLELAHVPALAEGRSFTLSAWIFPTTRDAMSLAAQVDEVLYRRGWEWNLHEGKLQICLAQRRGEEELVVRAKQPVDLRRWQHVAARYDSRKPGAVELWLNGKQVETETTGKFPASGFAAAGPLRIGGTEHDDGWRGMLDEVRLYGRAVSESELQLLSGSNPLASLLSVKPIERSPQEQQAVRQYYLEHHDAEYRRINALLHTEIARRELLSQQIPSVLVMQELSEPRPTFVLLNGQYDQPGERVQRQSPDYLSERAKLVRQDRLGFARWLIDPQHPLTGRVGVNRAWQQVFGNGLVTTPDDFGLRGAKPSHPALLDWLAREWVDRGWDTKRLHRQLVSSGAFRQQSDVSAAIEAADPTNRLLARGPRQRLSAEAVRDSILGSAGLLNFAQGGPGARPYQPGDLWKELALDVNELSAQTYVPSQGAELYRRSVYLFWKRNSPPVNLTTFDAPSRDKCTATRSRTNTPLQALVLLNDPTFVEAARELAARVLQAKGLNADARVTLLLELVLSRKPSDAERELLTKQLTADFEHYTREPAAADQLLHVGQAHLPPNLSHPELAAWTNLAAVVLNLDETITNH</sequence>
<dbReference type="Pfam" id="PF13385">
    <property type="entry name" value="Laminin_G_3"/>
    <property type="match status" value="1"/>
</dbReference>
<dbReference type="EMBL" id="CP036274">
    <property type="protein sequence ID" value="QDU27021.1"/>
    <property type="molecule type" value="Genomic_DNA"/>
</dbReference>
<evidence type="ECO:0000259" key="3">
    <source>
        <dbReference type="SMART" id="SM00560"/>
    </source>
</evidence>
<gene>
    <name evidence="4" type="ORF">ETAA8_21050</name>
</gene>
<dbReference type="Gene3D" id="2.60.120.200">
    <property type="match status" value="1"/>
</dbReference>
<dbReference type="AlphaFoldDB" id="A0A517YA00"/>
<dbReference type="InterPro" id="IPR006558">
    <property type="entry name" value="LamG-like"/>
</dbReference>
<feature type="domain" description="LamG-like jellyroll fold" evidence="3">
    <location>
        <begin position="378"/>
        <end position="515"/>
    </location>
</feature>
<dbReference type="SUPFAM" id="SSF49899">
    <property type="entry name" value="Concanavalin A-like lectins/glucanases"/>
    <property type="match status" value="1"/>
</dbReference>
<evidence type="ECO:0000313" key="5">
    <source>
        <dbReference type="Proteomes" id="UP000315017"/>
    </source>
</evidence>